<reference evidence="2 3" key="1">
    <citation type="submission" date="2020-02" db="EMBL/GenBank/DDBJ databases">
        <title>Whole-genome analyses of novel actinobacteria.</title>
        <authorList>
            <person name="Sahin N."/>
            <person name="Gencbay T."/>
        </authorList>
    </citation>
    <scope>NUCLEOTIDE SEQUENCE [LARGE SCALE GENOMIC DNA]</scope>
    <source>
        <strain evidence="2 3">HC44</strain>
    </source>
</reference>
<dbReference type="PANTHER" id="PTHR33744:SF17">
    <property type="entry name" value="CONSERVED PROTEIN"/>
    <property type="match status" value="1"/>
</dbReference>
<dbReference type="InterPro" id="IPR025736">
    <property type="entry name" value="PucR_C-HTH_dom"/>
</dbReference>
<dbReference type="EMBL" id="JAAKZY010000173">
    <property type="protein sequence ID" value="NGO13146.1"/>
    <property type="molecule type" value="Genomic_DNA"/>
</dbReference>
<dbReference type="Proteomes" id="UP000472335">
    <property type="component" value="Unassembled WGS sequence"/>
</dbReference>
<keyword evidence="3" id="KW-1185">Reference proteome</keyword>
<dbReference type="InterPro" id="IPR042070">
    <property type="entry name" value="PucR_C-HTH_sf"/>
</dbReference>
<evidence type="ECO:0000313" key="3">
    <source>
        <dbReference type="Proteomes" id="UP000472335"/>
    </source>
</evidence>
<protein>
    <submittedName>
        <fullName evidence="2">PucR family transcriptional regulator</fullName>
    </submittedName>
</protein>
<dbReference type="Pfam" id="PF13556">
    <property type="entry name" value="HTH_30"/>
    <property type="match status" value="1"/>
</dbReference>
<sequence length="534" mass="57550">MTMTAPQTGVASLVAALGAELLRPLHLPADADPSIGDPVIWDAESEPPPGSHSILLMVGGRSSVAAARGALHEAARLGYAAAVVKAYGEDPDRWRRCAAEAGIPVLLAPDDTPWRHLDSLISAIVASEAGRTNVPDLSRVAIGDLFSLANAVAAMVGSAITIEDVDRRLLAYSNIEGQPIDSCRRRTILGRQVPDDPLYSDEYRVLAHRDGPAGFPAYPERGGDFARLAVSVRAGSRVLGSIWAIDSGGIDAVVAGQTLSSVTGIVAMHLLHGGTTTDLKRVRRSEWLTGLLSSRAPDRDTPSEFPLSPKKPAVLLGFRMNARPGEVVDSARVMDLVAVFCESHHKKAACTAFDDTVLALLPAALLPRDQLVFLARQIIDSARSSLGVKLIAAVGDAVTSVQEVTAGRSETERGLRALLHRPERGPVLDIAASREVLALEELAESAWASRTRPLPVLTRILEYDRVHGTEYLATLRVHLDSGGDALVAAQRLTVHVNTFRYRLRRLSELFDLDLSEPEFRLAVWLQMRILAPFR</sequence>
<proteinExistence type="predicted"/>
<dbReference type="Gene3D" id="1.10.10.2840">
    <property type="entry name" value="PucR C-terminal helix-turn-helix domain"/>
    <property type="match status" value="1"/>
</dbReference>
<feature type="domain" description="PucR C-terminal helix-turn-helix" evidence="1">
    <location>
        <begin position="471"/>
        <end position="529"/>
    </location>
</feature>
<gene>
    <name evidence="2" type="ORF">G5C60_37520</name>
</gene>
<accession>A0A6G4VGC9</accession>
<evidence type="ECO:0000259" key="1">
    <source>
        <dbReference type="Pfam" id="PF13556"/>
    </source>
</evidence>
<evidence type="ECO:0000313" key="2">
    <source>
        <dbReference type="EMBL" id="NGO13146.1"/>
    </source>
</evidence>
<dbReference type="InterPro" id="IPR051448">
    <property type="entry name" value="CdaR-like_regulators"/>
</dbReference>
<name>A0A6G4VGC9_9ACTN</name>
<dbReference type="PANTHER" id="PTHR33744">
    <property type="entry name" value="CARBOHYDRATE DIACID REGULATOR"/>
    <property type="match status" value="1"/>
</dbReference>
<comment type="caution">
    <text evidence="2">The sequence shown here is derived from an EMBL/GenBank/DDBJ whole genome shotgun (WGS) entry which is preliminary data.</text>
</comment>
<organism evidence="2 3">
    <name type="scientific">Streptomyces scabichelini</name>
    <dbReference type="NCBI Taxonomy" id="2711217"/>
    <lineage>
        <taxon>Bacteria</taxon>
        <taxon>Bacillati</taxon>
        <taxon>Actinomycetota</taxon>
        <taxon>Actinomycetes</taxon>
        <taxon>Kitasatosporales</taxon>
        <taxon>Streptomycetaceae</taxon>
        <taxon>Streptomyces</taxon>
    </lineage>
</organism>
<dbReference type="RefSeq" id="WP_206440456.1">
    <property type="nucleotide sequence ID" value="NZ_JAAKZY010000173.1"/>
</dbReference>
<dbReference type="AlphaFoldDB" id="A0A6G4VGC9"/>